<reference evidence="2 3" key="1">
    <citation type="submission" date="2022-01" db="EMBL/GenBank/DDBJ databases">
        <authorList>
            <person name="Xiong W."/>
            <person name="Schranz E."/>
        </authorList>
    </citation>
    <scope>NUCLEOTIDE SEQUENCE [LARGE SCALE GENOMIC DNA]</scope>
</reference>
<accession>A0AAU9LIF4</accession>
<protein>
    <submittedName>
        <fullName evidence="2">Uncharacterized protein</fullName>
    </submittedName>
</protein>
<keyword evidence="3" id="KW-1185">Reference proteome</keyword>
<proteinExistence type="predicted"/>
<gene>
    <name evidence="2" type="ORF">LVIROSA_LOCUS1812</name>
</gene>
<evidence type="ECO:0000256" key="1">
    <source>
        <dbReference type="SAM" id="MobiDB-lite"/>
    </source>
</evidence>
<name>A0AAU9LIF4_9ASTR</name>
<dbReference type="Proteomes" id="UP001157418">
    <property type="component" value="Unassembled WGS sequence"/>
</dbReference>
<organism evidence="2 3">
    <name type="scientific">Lactuca virosa</name>
    <dbReference type="NCBI Taxonomy" id="75947"/>
    <lineage>
        <taxon>Eukaryota</taxon>
        <taxon>Viridiplantae</taxon>
        <taxon>Streptophyta</taxon>
        <taxon>Embryophyta</taxon>
        <taxon>Tracheophyta</taxon>
        <taxon>Spermatophyta</taxon>
        <taxon>Magnoliopsida</taxon>
        <taxon>eudicotyledons</taxon>
        <taxon>Gunneridae</taxon>
        <taxon>Pentapetalae</taxon>
        <taxon>asterids</taxon>
        <taxon>campanulids</taxon>
        <taxon>Asterales</taxon>
        <taxon>Asteraceae</taxon>
        <taxon>Cichorioideae</taxon>
        <taxon>Cichorieae</taxon>
        <taxon>Lactucinae</taxon>
        <taxon>Lactuca</taxon>
    </lineage>
</organism>
<dbReference type="EMBL" id="CAKMRJ010000001">
    <property type="protein sequence ID" value="CAH1413870.1"/>
    <property type="molecule type" value="Genomic_DNA"/>
</dbReference>
<sequence length="90" mass="10629">MDLELHDIYMDHEPKQEFVTSLDKRRDIFLNVLLSDENLRNSSMADEIRAQVYHANEWQSDEEEAAKNKYKIHDPNTPLDKMEPKVGDIL</sequence>
<evidence type="ECO:0000313" key="2">
    <source>
        <dbReference type="EMBL" id="CAH1413870.1"/>
    </source>
</evidence>
<dbReference type="AlphaFoldDB" id="A0AAU9LIF4"/>
<feature type="region of interest" description="Disordered" evidence="1">
    <location>
        <begin position="70"/>
        <end position="90"/>
    </location>
</feature>
<evidence type="ECO:0000313" key="3">
    <source>
        <dbReference type="Proteomes" id="UP001157418"/>
    </source>
</evidence>
<comment type="caution">
    <text evidence="2">The sequence shown here is derived from an EMBL/GenBank/DDBJ whole genome shotgun (WGS) entry which is preliminary data.</text>
</comment>